<dbReference type="Gene3D" id="3.30.559.30">
    <property type="entry name" value="Nonribosomal peptide synthetase, condensation domain"/>
    <property type="match status" value="2"/>
</dbReference>
<dbReference type="CDD" id="cd05930">
    <property type="entry name" value="A_NRPS"/>
    <property type="match status" value="1"/>
</dbReference>
<dbReference type="SUPFAM" id="SSF52777">
    <property type="entry name" value="CoA-dependent acyltransferases"/>
    <property type="match status" value="2"/>
</dbReference>
<dbReference type="InterPro" id="IPR009081">
    <property type="entry name" value="PP-bd_ACP"/>
</dbReference>
<dbReference type="Proteomes" id="UP001243403">
    <property type="component" value="Unassembled WGS sequence"/>
</dbReference>
<evidence type="ECO:0000256" key="1">
    <source>
        <dbReference type="ARBA" id="ARBA00001957"/>
    </source>
</evidence>
<sequence>MNKNTVSNNINLVSKYWKKKILNREEVLGVNQKQNSLPCVTINANELNYFNSLTDKNPIAQYTVISAIYSFLLKKLINEFDGYVVSNYKNHHNSLLLSFPIDLKISFKEYLQKTKHEILETLKHSDYNSDLISETRGINNLIILSNYSININCGSKLDCNGILFDVKLNENEDIEIEVTYLEGFVKEKVVECLVQQFRQFVVNLDNYLEIYLSEYSLLSEREKYQLLVDFNDTDVAYPKEKTIIDLFEEQVEKTPNNIAVVFEESRLTYKELNEKVNKLGRYLIETYHIKPDDLIGIKLDRSENMIVAILGILKSGAAYIPIDINYPEERVAYVEEDSNSKLVIDEEELDRFNKVQEKYSLENIGKINQPNDLAYIIYTSGTTGNPKGVMVEHNNIVRLLKTDKALFDFNSNDVWCMFHSYCFDFSVWEMYGALFNGGKVIIIPLKVARDPLAFLLVLKKEKVTVLNQTPSVFYNVLSEDLKNVEANLQLRYVIFGGEALIPRKLRDWNEKYPNTKLVNMYGITETTVHVTYKEITREEIEKNISNIGKPIPTLTCYVVDQDRNLVPVGVSGELYVGGEGVARGYLNRDSLTSERFIDSPFKTGERLYRSGDIVRMLENGELEYLGRKDHQIKIRGYRIELGEIESVILEYAEDLNQVVVLVSEVNGEKSLVAYFVSRNIDKSKLRSFLKEKLPEYMIPNFYIELEELPLTPNGKIDRKSLPSVDGADIIRSEYVAPRNEIERSLVGIWQEVLGVEKIGITNNFFELGGHSLIVSQVINRIYKQLGKTVSFKAFFVSPTIAGLSNELQENKYIVIPIAPELESYPLTASQARLWILSQLEGGSLAYNMPAAVKLTGSIEVNKLEESFRLLIDRHEILRTYFKTNEEGDIRQFIVPIEHVDFRISEKNYSSVENQEEVIADYLQEKSNEPFDLEQVPLVRASLIKMKKGEYVFFLSLHHIIGDGWSIELLISEVVKTYNALRQGKNANLPQLSIQYKDYAVWTNGEKEQEKHQLSEQYWLQQFAGELPVLDLPSFKTRPLIQTYNGDNLTFTYSKEFLNKLKEFSKSHDVTLFMTLMTGINALLHRYTGQDDIIVGTPIAGREHPDLENQMGLYLNTLAIRSRLKEGSSFLDLVTAQKEILLGAYENQSYPFDELIDKLNLKRDTSRSALFDVLVILQNQEQLNNFNNEELISLEVSGYDFKNKTSKFDISLAFTETEGLNLTIEYNTDIYDLCLIERMFSHFENLITQSIEQPEILIKEVDYLTIEEKTQLLVSFNDTKSDYPQDKTIVDLFEDQVARTPNNIAIVFEDVALTYQELNERSNQLGSYLREYYVIEADDLVGIKLERSEWMIIAILGVLKSGGAYVPIDPNYPQERIAYIEKDSDSKLVIDESILDRFNEVREKHTKENVAKINEAHDLAYVIYTSGTTGNPKGVMVENKSVINLIVSQTIQFNIKETENILQFSNISFDASVEQIFLAVLNGACLSILSKDVMLDSKKLEEFITIKQITHFHTVPSVLEKLTPGKYPFLKRVISGGDVCSIELASKWHMYNYFYNEYGPTETTVTAIELLYNQNTGFSIGRPISNTKVSILDESLQLVPIGTKGNLYVSGAGVARGYLKKVDLTSEKFISNPFIEGERMYNTGDVGCWLPDGNIEFLGRKDNQVKIRGYRIELGEIENSILLYSEALNQVIVEPKVVNGDKVLIAYLVSTNIDKSELRSFLLEKLPDYMVPSFYIELKELPLTPNGKIDRKGLPNVDGEDLIKREYLKPRNEIEECLVSIWEEVLGIEKIGVTDNFFELGGHSLIATRLISLVHKEFKVKISINDLFKNLVLEDQALLIENIQNINKIDIKQDDINIETEIFYL</sequence>
<dbReference type="Gene3D" id="3.40.50.12780">
    <property type="entry name" value="N-terminal domain of ligase-like"/>
    <property type="match status" value="1"/>
</dbReference>
<evidence type="ECO:0000256" key="2">
    <source>
        <dbReference type="ARBA" id="ARBA00022450"/>
    </source>
</evidence>
<dbReference type="NCBIfam" id="TIGR01733">
    <property type="entry name" value="AA-adenyl-dom"/>
    <property type="match status" value="2"/>
</dbReference>
<dbReference type="RefSeq" id="WP_282718426.1">
    <property type="nucleotide sequence ID" value="NZ_JASCRZ010000007.1"/>
</dbReference>
<dbReference type="InterPro" id="IPR006162">
    <property type="entry name" value="Ppantetheine_attach_site"/>
</dbReference>
<dbReference type="InterPro" id="IPR023213">
    <property type="entry name" value="CAT-like_dom_sf"/>
</dbReference>
<comment type="cofactor">
    <cofactor evidence="1">
        <name>pantetheine 4'-phosphate</name>
        <dbReference type="ChEBI" id="CHEBI:47942"/>
    </cofactor>
</comment>
<dbReference type="SUPFAM" id="SSF47336">
    <property type="entry name" value="ACP-like"/>
    <property type="match status" value="2"/>
</dbReference>
<dbReference type="InterPro" id="IPR042099">
    <property type="entry name" value="ANL_N_sf"/>
</dbReference>
<accession>A0ABT6VCN3</accession>
<name>A0ABT6VCN3_9FLAO</name>
<dbReference type="InterPro" id="IPR010071">
    <property type="entry name" value="AA_adenyl_dom"/>
</dbReference>
<feature type="domain" description="Carrier" evidence="4">
    <location>
        <begin position="736"/>
        <end position="811"/>
    </location>
</feature>
<dbReference type="Gene3D" id="3.30.300.30">
    <property type="match status" value="2"/>
</dbReference>
<dbReference type="InterPro" id="IPR000873">
    <property type="entry name" value="AMP-dep_synth/lig_dom"/>
</dbReference>
<dbReference type="NCBIfam" id="NF003417">
    <property type="entry name" value="PRK04813.1"/>
    <property type="match status" value="2"/>
</dbReference>
<proteinExistence type="predicted"/>
<dbReference type="CDD" id="cd17643">
    <property type="entry name" value="A_NRPS_Cytc1-like"/>
    <property type="match status" value="1"/>
</dbReference>
<keyword evidence="6" id="KW-1185">Reference proteome</keyword>
<dbReference type="InterPro" id="IPR001242">
    <property type="entry name" value="Condensation_dom"/>
</dbReference>
<dbReference type="PROSITE" id="PS50075">
    <property type="entry name" value="CARRIER"/>
    <property type="match status" value="2"/>
</dbReference>
<evidence type="ECO:0000313" key="6">
    <source>
        <dbReference type="Proteomes" id="UP001243403"/>
    </source>
</evidence>
<feature type="domain" description="Carrier" evidence="4">
    <location>
        <begin position="1768"/>
        <end position="1843"/>
    </location>
</feature>
<dbReference type="InterPro" id="IPR020845">
    <property type="entry name" value="AMP-binding_CS"/>
</dbReference>
<keyword evidence="2" id="KW-0596">Phosphopantetheine</keyword>
<dbReference type="CDD" id="cd19531">
    <property type="entry name" value="LCL_NRPS-like"/>
    <property type="match status" value="1"/>
</dbReference>
<dbReference type="Pfam" id="PF00501">
    <property type="entry name" value="AMP-binding"/>
    <property type="match status" value="2"/>
</dbReference>
<dbReference type="InterPro" id="IPR036736">
    <property type="entry name" value="ACP-like_sf"/>
</dbReference>
<dbReference type="InterPro" id="IPR020459">
    <property type="entry name" value="AMP-binding"/>
</dbReference>
<dbReference type="SUPFAM" id="SSF56801">
    <property type="entry name" value="Acetyl-CoA synthetase-like"/>
    <property type="match status" value="2"/>
</dbReference>
<reference evidence="5 6" key="1">
    <citation type="submission" date="2023-04" db="EMBL/GenBank/DDBJ databases">
        <title>Two novel species of Flavobacterium.</title>
        <authorList>
            <person name="Liu Q."/>
            <person name="Xin Y.-H."/>
        </authorList>
    </citation>
    <scope>NUCLEOTIDE SEQUENCE [LARGE SCALE GENOMIC DNA]</scope>
    <source>
        <strain evidence="5 6">LB1P51</strain>
    </source>
</reference>
<dbReference type="EMBL" id="JASCRZ010000007">
    <property type="protein sequence ID" value="MDI5895992.1"/>
    <property type="molecule type" value="Genomic_DNA"/>
</dbReference>
<keyword evidence="3" id="KW-0597">Phosphoprotein</keyword>
<dbReference type="PANTHER" id="PTHR45527:SF14">
    <property type="entry name" value="PLIPASTATIN SYNTHASE SUBUNIT B"/>
    <property type="match status" value="1"/>
</dbReference>
<organism evidence="5 6">
    <name type="scientific">Flavobacterium algoritolerans</name>
    <dbReference type="NCBI Taxonomy" id="3041254"/>
    <lineage>
        <taxon>Bacteria</taxon>
        <taxon>Pseudomonadati</taxon>
        <taxon>Bacteroidota</taxon>
        <taxon>Flavobacteriia</taxon>
        <taxon>Flavobacteriales</taxon>
        <taxon>Flavobacteriaceae</taxon>
        <taxon>Flavobacterium</taxon>
    </lineage>
</organism>
<dbReference type="Pfam" id="PF00668">
    <property type="entry name" value="Condensation"/>
    <property type="match status" value="1"/>
</dbReference>
<evidence type="ECO:0000313" key="5">
    <source>
        <dbReference type="EMBL" id="MDI5895992.1"/>
    </source>
</evidence>
<dbReference type="Gene3D" id="1.10.1200.10">
    <property type="entry name" value="ACP-like"/>
    <property type="match status" value="2"/>
</dbReference>
<dbReference type="Pfam" id="PF13193">
    <property type="entry name" value="AMP-binding_C"/>
    <property type="match status" value="1"/>
</dbReference>
<dbReference type="PROSITE" id="PS00012">
    <property type="entry name" value="PHOSPHOPANTETHEINE"/>
    <property type="match status" value="1"/>
</dbReference>
<protein>
    <submittedName>
        <fullName evidence="5">Amino acid adenylation domain-containing protein</fullName>
    </submittedName>
</protein>
<evidence type="ECO:0000256" key="3">
    <source>
        <dbReference type="ARBA" id="ARBA00022553"/>
    </source>
</evidence>
<dbReference type="Pfam" id="PF00550">
    <property type="entry name" value="PP-binding"/>
    <property type="match status" value="2"/>
</dbReference>
<evidence type="ECO:0000259" key="4">
    <source>
        <dbReference type="PROSITE" id="PS50075"/>
    </source>
</evidence>
<gene>
    <name evidence="5" type="ORF">QLS65_13935</name>
</gene>
<comment type="caution">
    <text evidence="5">The sequence shown here is derived from an EMBL/GenBank/DDBJ whole genome shotgun (WGS) entry which is preliminary data.</text>
</comment>
<dbReference type="PROSITE" id="PS00455">
    <property type="entry name" value="AMP_BINDING"/>
    <property type="match status" value="2"/>
</dbReference>
<dbReference type="Gene3D" id="3.30.559.10">
    <property type="entry name" value="Chloramphenicol acetyltransferase-like domain"/>
    <property type="match status" value="1"/>
</dbReference>
<dbReference type="Gene3D" id="2.30.38.10">
    <property type="entry name" value="Luciferase, Domain 3"/>
    <property type="match status" value="1"/>
</dbReference>
<dbReference type="InterPro" id="IPR045851">
    <property type="entry name" value="AMP-bd_C_sf"/>
</dbReference>
<dbReference type="PRINTS" id="PR00154">
    <property type="entry name" value="AMPBINDING"/>
</dbReference>
<dbReference type="Gene3D" id="3.40.50.980">
    <property type="match status" value="2"/>
</dbReference>
<dbReference type="InterPro" id="IPR025110">
    <property type="entry name" value="AMP-bd_C"/>
</dbReference>
<dbReference type="PANTHER" id="PTHR45527">
    <property type="entry name" value="NONRIBOSOMAL PEPTIDE SYNTHETASE"/>
    <property type="match status" value="1"/>
</dbReference>